<evidence type="ECO:0008006" key="16">
    <source>
        <dbReference type="Google" id="ProtNLM"/>
    </source>
</evidence>
<organism evidence="14 15">
    <name type="scientific">Enterovibrio coralii</name>
    <dbReference type="NCBI Taxonomy" id="294935"/>
    <lineage>
        <taxon>Bacteria</taxon>
        <taxon>Pseudomonadati</taxon>
        <taxon>Pseudomonadota</taxon>
        <taxon>Gammaproteobacteria</taxon>
        <taxon>Vibrionales</taxon>
        <taxon>Vibrionaceae</taxon>
        <taxon>Enterovibrio</taxon>
    </lineage>
</organism>
<evidence type="ECO:0000259" key="12">
    <source>
        <dbReference type="PROSITE" id="PS50111"/>
    </source>
</evidence>
<evidence type="ECO:0000256" key="3">
    <source>
        <dbReference type="ARBA" id="ARBA00022500"/>
    </source>
</evidence>
<dbReference type="PROSITE" id="PS50111">
    <property type="entry name" value="CHEMOTAXIS_TRANSDUC_2"/>
    <property type="match status" value="1"/>
</dbReference>
<dbReference type="Gene3D" id="3.30.450.20">
    <property type="entry name" value="PAS domain"/>
    <property type="match status" value="2"/>
</dbReference>
<dbReference type="SMART" id="SM00304">
    <property type="entry name" value="HAMP"/>
    <property type="match status" value="1"/>
</dbReference>
<dbReference type="GO" id="GO:0005886">
    <property type="term" value="C:plasma membrane"/>
    <property type="evidence" value="ECO:0007669"/>
    <property type="project" value="UniProtKB-SubCell"/>
</dbReference>
<dbReference type="SUPFAM" id="SSF58104">
    <property type="entry name" value="Methyl-accepting chemotaxis protein (MCP) signaling domain"/>
    <property type="match status" value="1"/>
</dbReference>
<evidence type="ECO:0000256" key="10">
    <source>
        <dbReference type="SAM" id="Coils"/>
    </source>
</evidence>
<evidence type="ECO:0000313" key="15">
    <source>
        <dbReference type="Proteomes" id="UP000070529"/>
    </source>
</evidence>
<dbReference type="GO" id="GO:0007165">
    <property type="term" value="P:signal transduction"/>
    <property type="evidence" value="ECO:0007669"/>
    <property type="project" value="UniProtKB-KW"/>
</dbReference>
<evidence type="ECO:0000256" key="4">
    <source>
        <dbReference type="ARBA" id="ARBA00022692"/>
    </source>
</evidence>
<dbReference type="PROSITE" id="PS50885">
    <property type="entry name" value="HAMP"/>
    <property type="match status" value="1"/>
</dbReference>
<sequence>MKSIKLKISVFTGVATLAAISAMTAFSLYSSSQLQQQSNQRNQTLLLDMFDNGLEAELNFAARIIASELSDSFLQTALVADAFARQQATSSLTTKGALRESLNYQLQGVLKANPNTLGVFTAWEPNALDGLDYQYKNMTGHDETGRFIPYWNRDSLGNPQLEALAGYNDESRANNGARVGEYYLCSRDTRQNCLLEPYVYPVNGKSVLLTSVVSPIIVNGQFAGVTGLDISLSALSEVAESLSQRLYNGQSHVMLVTNQGTIAADSNDRALGDSLESLGVEANQWANKLGSSDFQSFTSEDGRRITAMIPVNPNKDVAPWTLIVSLDKELVLSEIVALQSEADSDQKEQTLLSLAMGLLVLVVNLLLIQVIAGRIASPIRSTSDFMLQVANGDFTRRLGKEAEADDETGELARACNTFLDKTQEVIKQVSATSLAVSDNAIQSSAVSQQTLDGVSRQLQMVNQVSTAATEMSATAQTVAAHAGSASDAAHSTQQAANQGQLKLNDVQAAIEKLEAEVSEAAVVITRLGENSQSVHSIIDVIKGIADQTNLLALNAAIEAARAGANGRGFAVVADEVRSLSLRTQTSTQEIYELINRLQADATEAVTVMENGRQNAQDCVSLANEAAEQLNQITVEVDNISQLNDEVASVAVQQSMVAEQVNHDLADINQVVSELASAASQSQRSSQTLKESAASLDNMVSHFKV</sequence>
<feature type="domain" description="Methyl-accepting transducer" evidence="12">
    <location>
        <begin position="432"/>
        <end position="668"/>
    </location>
</feature>
<dbReference type="GO" id="GO:0006935">
    <property type="term" value="P:chemotaxis"/>
    <property type="evidence" value="ECO:0007669"/>
    <property type="project" value="UniProtKB-KW"/>
</dbReference>
<reference evidence="14 15" key="1">
    <citation type="submission" date="2015-11" db="EMBL/GenBank/DDBJ databases">
        <title>Genomic Taxonomy of the Vibrionaceae.</title>
        <authorList>
            <person name="Gomez-Gil B."/>
            <person name="Enciso-Ibarra J."/>
        </authorList>
    </citation>
    <scope>NUCLEOTIDE SEQUENCE [LARGE SCALE GENOMIC DNA]</scope>
    <source>
        <strain evidence="14 15">CAIM 912</strain>
    </source>
</reference>
<dbReference type="Pfam" id="PF00015">
    <property type="entry name" value="MCPsignal"/>
    <property type="match status" value="1"/>
</dbReference>
<keyword evidence="15" id="KW-1185">Reference proteome</keyword>
<keyword evidence="5 11" id="KW-1133">Transmembrane helix</keyword>
<dbReference type="Pfam" id="PF00672">
    <property type="entry name" value="HAMP"/>
    <property type="match status" value="1"/>
</dbReference>
<evidence type="ECO:0000256" key="6">
    <source>
        <dbReference type="ARBA" id="ARBA00023136"/>
    </source>
</evidence>
<comment type="subcellular location">
    <subcellularLocation>
        <location evidence="1">Cell membrane</location>
        <topology evidence="1">Multi-pass membrane protein</topology>
    </subcellularLocation>
</comment>
<dbReference type="InterPro" id="IPR004089">
    <property type="entry name" value="MCPsignal_dom"/>
</dbReference>
<evidence type="ECO:0000259" key="13">
    <source>
        <dbReference type="PROSITE" id="PS50885"/>
    </source>
</evidence>
<keyword evidence="3" id="KW-0145">Chemotaxis</keyword>
<dbReference type="STRING" id="294935.ATN88_19775"/>
<dbReference type="InterPro" id="IPR003660">
    <property type="entry name" value="HAMP_dom"/>
</dbReference>
<dbReference type="CDD" id="cd12913">
    <property type="entry name" value="PDC1_MCP_like"/>
    <property type="match status" value="1"/>
</dbReference>
<comment type="caution">
    <text evidence="14">The sequence shown here is derived from an EMBL/GenBank/DDBJ whole genome shotgun (WGS) entry which is preliminary data.</text>
</comment>
<comment type="similarity">
    <text evidence="8">Belongs to the methyl-accepting chemotaxis (MCP) protein family.</text>
</comment>
<dbReference type="AlphaFoldDB" id="A0A135I9J1"/>
<dbReference type="EMBL" id="LNTY01000030">
    <property type="protein sequence ID" value="KXF82054.1"/>
    <property type="molecule type" value="Genomic_DNA"/>
</dbReference>
<evidence type="ECO:0000256" key="11">
    <source>
        <dbReference type="SAM" id="Phobius"/>
    </source>
</evidence>
<gene>
    <name evidence="14" type="ORF">ATN88_19775</name>
</gene>
<keyword evidence="6 11" id="KW-0472">Membrane</keyword>
<evidence type="ECO:0000256" key="5">
    <source>
        <dbReference type="ARBA" id="ARBA00022989"/>
    </source>
</evidence>
<dbReference type="Gene3D" id="1.10.287.950">
    <property type="entry name" value="Methyl-accepting chemotaxis protein"/>
    <property type="match status" value="1"/>
</dbReference>
<keyword evidence="4 11" id="KW-0812">Transmembrane</keyword>
<feature type="transmembrane region" description="Helical" evidence="11">
    <location>
        <begin position="351"/>
        <end position="372"/>
    </location>
</feature>
<dbReference type="RefSeq" id="WP_067414762.1">
    <property type="nucleotide sequence ID" value="NZ_LNTY01000030.1"/>
</dbReference>
<protein>
    <recommendedName>
        <fullName evidence="16">Chemotaxis protein</fullName>
    </recommendedName>
</protein>
<feature type="coiled-coil region" evidence="10">
    <location>
        <begin position="496"/>
        <end position="530"/>
    </location>
</feature>
<dbReference type="SMART" id="SM00283">
    <property type="entry name" value="MA"/>
    <property type="match status" value="1"/>
</dbReference>
<evidence type="ECO:0000256" key="2">
    <source>
        <dbReference type="ARBA" id="ARBA00022475"/>
    </source>
</evidence>
<evidence type="ECO:0000256" key="8">
    <source>
        <dbReference type="ARBA" id="ARBA00029447"/>
    </source>
</evidence>
<proteinExistence type="inferred from homology"/>
<dbReference type="FunFam" id="1.10.287.950:FF:000001">
    <property type="entry name" value="Methyl-accepting chemotaxis sensory transducer"/>
    <property type="match status" value="1"/>
</dbReference>
<dbReference type="InterPro" id="IPR033479">
    <property type="entry name" value="dCache_1"/>
</dbReference>
<accession>A0A135I9J1</accession>
<evidence type="ECO:0000256" key="9">
    <source>
        <dbReference type="PROSITE-ProRule" id="PRU00284"/>
    </source>
</evidence>
<evidence type="ECO:0000256" key="1">
    <source>
        <dbReference type="ARBA" id="ARBA00004651"/>
    </source>
</evidence>
<keyword evidence="7 9" id="KW-0807">Transducer</keyword>
<dbReference type="PANTHER" id="PTHR32089:SF119">
    <property type="entry name" value="METHYL-ACCEPTING CHEMOTAXIS PROTEIN CTPL"/>
    <property type="match status" value="1"/>
</dbReference>
<evidence type="ECO:0000256" key="7">
    <source>
        <dbReference type="ARBA" id="ARBA00023224"/>
    </source>
</evidence>
<evidence type="ECO:0000313" key="14">
    <source>
        <dbReference type="EMBL" id="KXF82054.1"/>
    </source>
</evidence>
<feature type="domain" description="HAMP" evidence="13">
    <location>
        <begin position="373"/>
        <end position="427"/>
    </location>
</feature>
<dbReference type="PANTHER" id="PTHR32089">
    <property type="entry name" value="METHYL-ACCEPTING CHEMOTAXIS PROTEIN MCPB"/>
    <property type="match status" value="1"/>
</dbReference>
<name>A0A135I9J1_9GAMM</name>
<dbReference type="CDD" id="cd18774">
    <property type="entry name" value="PDC2_HK_sensor"/>
    <property type="match status" value="1"/>
</dbReference>
<dbReference type="OrthoDB" id="2489132at2"/>
<dbReference type="CDD" id="cd06225">
    <property type="entry name" value="HAMP"/>
    <property type="match status" value="1"/>
</dbReference>
<keyword evidence="10" id="KW-0175">Coiled coil</keyword>
<keyword evidence="2" id="KW-1003">Cell membrane</keyword>
<dbReference type="Pfam" id="PF02743">
    <property type="entry name" value="dCache_1"/>
    <property type="match status" value="1"/>
</dbReference>
<dbReference type="Proteomes" id="UP000070529">
    <property type="component" value="Unassembled WGS sequence"/>
</dbReference>